<protein>
    <submittedName>
        <fullName evidence="7">Blasticidin-S deaminase</fullName>
    </submittedName>
</protein>
<accession>A0AAN6YBD6</accession>
<dbReference type="PROSITE" id="PS00903">
    <property type="entry name" value="CYT_DCMP_DEAMINASES_1"/>
    <property type="match status" value="1"/>
</dbReference>
<dbReference type="GO" id="GO:0072527">
    <property type="term" value="P:pyrimidine-containing compound metabolic process"/>
    <property type="evidence" value="ECO:0007669"/>
    <property type="project" value="UniProtKB-ARBA"/>
</dbReference>
<feature type="compositionally biased region" description="Polar residues" evidence="5">
    <location>
        <begin position="153"/>
        <end position="162"/>
    </location>
</feature>
<feature type="compositionally biased region" description="Acidic residues" evidence="5">
    <location>
        <begin position="166"/>
        <end position="175"/>
    </location>
</feature>
<dbReference type="Proteomes" id="UP001301769">
    <property type="component" value="Unassembled WGS sequence"/>
</dbReference>
<gene>
    <name evidence="7" type="ORF">QBC37DRAFT_422833</name>
</gene>
<evidence type="ECO:0000256" key="3">
    <source>
        <dbReference type="ARBA" id="ARBA00022801"/>
    </source>
</evidence>
<dbReference type="InterPro" id="IPR016193">
    <property type="entry name" value="Cytidine_deaminase-like"/>
</dbReference>
<dbReference type="GO" id="GO:0005829">
    <property type="term" value="C:cytosol"/>
    <property type="evidence" value="ECO:0007669"/>
    <property type="project" value="TreeGrafter"/>
</dbReference>
<sequence>MARANTDSNNVSAADEALIALAISALSKIPASDENHTVAAACRSAKTGKIFVGVNVDHFTGGPCAELVVLGTAAANGVLASEIGTMVAVVRRTGKPITVINPCGRCRQVMMDYNPAIDVLVLDESQGPGVKGIVKKAKAQELLPFAYVWPDGNTGQSSTQTLEGGEGADEDGKDV</sequence>
<dbReference type="GO" id="GO:0055086">
    <property type="term" value="P:nucleobase-containing small molecule metabolic process"/>
    <property type="evidence" value="ECO:0007669"/>
    <property type="project" value="UniProtKB-ARBA"/>
</dbReference>
<proteinExistence type="inferred from homology"/>
<dbReference type="InterPro" id="IPR016192">
    <property type="entry name" value="APOBEC/CMP_deaminase_Zn-bd"/>
</dbReference>
<keyword evidence="8" id="KW-1185">Reference proteome</keyword>
<comment type="similarity">
    <text evidence="1">Belongs to the cytidine and deoxycytidylate deaminase family.</text>
</comment>
<dbReference type="Gene3D" id="3.40.140.10">
    <property type="entry name" value="Cytidine Deaminase, domain 2"/>
    <property type="match status" value="1"/>
</dbReference>
<evidence type="ECO:0000256" key="4">
    <source>
        <dbReference type="ARBA" id="ARBA00022833"/>
    </source>
</evidence>
<evidence type="ECO:0000256" key="5">
    <source>
        <dbReference type="SAM" id="MobiDB-lite"/>
    </source>
</evidence>
<dbReference type="PROSITE" id="PS51747">
    <property type="entry name" value="CYT_DCMP_DEAMINASES_2"/>
    <property type="match status" value="1"/>
</dbReference>
<keyword evidence="3" id="KW-0378">Hydrolase</keyword>
<dbReference type="PANTHER" id="PTHR11644">
    <property type="entry name" value="CYTIDINE DEAMINASE"/>
    <property type="match status" value="1"/>
</dbReference>
<evidence type="ECO:0000256" key="1">
    <source>
        <dbReference type="ARBA" id="ARBA00006576"/>
    </source>
</evidence>
<comment type="caution">
    <text evidence="7">The sequence shown here is derived from an EMBL/GenBank/DDBJ whole genome shotgun (WGS) entry which is preliminary data.</text>
</comment>
<dbReference type="InterPro" id="IPR050202">
    <property type="entry name" value="Cyt/Deoxycyt_deaminase"/>
</dbReference>
<dbReference type="EMBL" id="MU858107">
    <property type="protein sequence ID" value="KAK4213527.1"/>
    <property type="molecule type" value="Genomic_DNA"/>
</dbReference>
<dbReference type="PANTHER" id="PTHR11644:SF2">
    <property type="entry name" value="CYTIDINE DEAMINASE"/>
    <property type="match status" value="1"/>
</dbReference>
<keyword evidence="4" id="KW-0862">Zinc</keyword>
<reference evidence="7" key="2">
    <citation type="submission" date="2023-05" db="EMBL/GenBank/DDBJ databases">
        <authorList>
            <consortium name="Lawrence Berkeley National Laboratory"/>
            <person name="Steindorff A."/>
            <person name="Hensen N."/>
            <person name="Bonometti L."/>
            <person name="Westerberg I."/>
            <person name="Brannstrom I.O."/>
            <person name="Guillou S."/>
            <person name="Cros-Aarteil S."/>
            <person name="Calhoun S."/>
            <person name="Haridas S."/>
            <person name="Kuo A."/>
            <person name="Mondo S."/>
            <person name="Pangilinan J."/>
            <person name="Riley R."/>
            <person name="Labutti K."/>
            <person name="Andreopoulos B."/>
            <person name="Lipzen A."/>
            <person name="Chen C."/>
            <person name="Yanf M."/>
            <person name="Daum C."/>
            <person name="Ng V."/>
            <person name="Clum A."/>
            <person name="Ohm R."/>
            <person name="Martin F."/>
            <person name="Silar P."/>
            <person name="Natvig D."/>
            <person name="Lalanne C."/>
            <person name="Gautier V."/>
            <person name="Ament-Velasquez S.L."/>
            <person name="Kruys A."/>
            <person name="Hutchinson M.I."/>
            <person name="Powell A.J."/>
            <person name="Barry K."/>
            <person name="Miller A.N."/>
            <person name="Grigoriev I.V."/>
            <person name="Debuchy R."/>
            <person name="Gladieux P."/>
            <person name="Thoren M.H."/>
            <person name="Johannesson H."/>
        </authorList>
    </citation>
    <scope>NUCLEOTIDE SEQUENCE</scope>
    <source>
        <strain evidence="7">PSN293</strain>
    </source>
</reference>
<dbReference type="GO" id="GO:0008270">
    <property type="term" value="F:zinc ion binding"/>
    <property type="evidence" value="ECO:0007669"/>
    <property type="project" value="InterPro"/>
</dbReference>
<dbReference type="SUPFAM" id="SSF53927">
    <property type="entry name" value="Cytidine deaminase-like"/>
    <property type="match status" value="1"/>
</dbReference>
<dbReference type="CDD" id="cd01283">
    <property type="entry name" value="cytidine_deaminase"/>
    <property type="match status" value="1"/>
</dbReference>
<evidence type="ECO:0000256" key="2">
    <source>
        <dbReference type="ARBA" id="ARBA00022723"/>
    </source>
</evidence>
<feature type="region of interest" description="Disordered" evidence="5">
    <location>
        <begin position="153"/>
        <end position="175"/>
    </location>
</feature>
<keyword evidence="2" id="KW-0479">Metal-binding</keyword>
<dbReference type="AlphaFoldDB" id="A0AAN6YBD6"/>
<reference evidence="7" key="1">
    <citation type="journal article" date="2023" name="Mol. Phylogenet. Evol.">
        <title>Genome-scale phylogeny and comparative genomics of the fungal order Sordariales.</title>
        <authorList>
            <person name="Hensen N."/>
            <person name="Bonometti L."/>
            <person name="Westerberg I."/>
            <person name="Brannstrom I.O."/>
            <person name="Guillou S."/>
            <person name="Cros-Aarteil S."/>
            <person name="Calhoun S."/>
            <person name="Haridas S."/>
            <person name="Kuo A."/>
            <person name="Mondo S."/>
            <person name="Pangilinan J."/>
            <person name="Riley R."/>
            <person name="LaButti K."/>
            <person name="Andreopoulos B."/>
            <person name="Lipzen A."/>
            <person name="Chen C."/>
            <person name="Yan M."/>
            <person name="Daum C."/>
            <person name="Ng V."/>
            <person name="Clum A."/>
            <person name="Steindorff A."/>
            <person name="Ohm R.A."/>
            <person name="Martin F."/>
            <person name="Silar P."/>
            <person name="Natvig D.O."/>
            <person name="Lalanne C."/>
            <person name="Gautier V."/>
            <person name="Ament-Velasquez S.L."/>
            <person name="Kruys A."/>
            <person name="Hutchinson M.I."/>
            <person name="Powell A.J."/>
            <person name="Barry K."/>
            <person name="Miller A.N."/>
            <person name="Grigoriev I.V."/>
            <person name="Debuchy R."/>
            <person name="Gladieux P."/>
            <person name="Hiltunen Thoren M."/>
            <person name="Johannesson H."/>
        </authorList>
    </citation>
    <scope>NUCLEOTIDE SEQUENCE</scope>
    <source>
        <strain evidence="7">PSN293</strain>
    </source>
</reference>
<dbReference type="InterPro" id="IPR002125">
    <property type="entry name" value="CMP_dCMP_dom"/>
</dbReference>
<dbReference type="GO" id="GO:0042802">
    <property type="term" value="F:identical protein binding"/>
    <property type="evidence" value="ECO:0007669"/>
    <property type="project" value="UniProtKB-ARBA"/>
</dbReference>
<evidence type="ECO:0000313" key="7">
    <source>
        <dbReference type="EMBL" id="KAK4213527.1"/>
    </source>
</evidence>
<evidence type="ECO:0000259" key="6">
    <source>
        <dbReference type="PROSITE" id="PS51747"/>
    </source>
</evidence>
<organism evidence="7 8">
    <name type="scientific">Rhypophila decipiens</name>
    <dbReference type="NCBI Taxonomy" id="261697"/>
    <lineage>
        <taxon>Eukaryota</taxon>
        <taxon>Fungi</taxon>
        <taxon>Dikarya</taxon>
        <taxon>Ascomycota</taxon>
        <taxon>Pezizomycotina</taxon>
        <taxon>Sordariomycetes</taxon>
        <taxon>Sordariomycetidae</taxon>
        <taxon>Sordariales</taxon>
        <taxon>Naviculisporaceae</taxon>
        <taxon>Rhypophila</taxon>
    </lineage>
</organism>
<feature type="domain" description="CMP/dCMP-type deaminase" evidence="6">
    <location>
        <begin position="13"/>
        <end position="150"/>
    </location>
</feature>
<name>A0AAN6YBD6_9PEZI</name>
<dbReference type="Pfam" id="PF00383">
    <property type="entry name" value="dCMP_cyt_deam_1"/>
    <property type="match status" value="1"/>
</dbReference>
<dbReference type="GO" id="GO:0004126">
    <property type="term" value="F:cytidine deaminase activity"/>
    <property type="evidence" value="ECO:0007669"/>
    <property type="project" value="TreeGrafter"/>
</dbReference>
<evidence type="ECO:0000313" key="8">
    <source>
        <dbReference type="Proteomes" id="UP001301769"/>
    </source>
</evidence>